<dbReference type="InterPro" id="IPR000086">
    <property type="entry name" value="NUDIX_hydrolase_dom"/>
</dbReference>
<accession>A0AA41R3Z7</accession>
<evidence type="ECO:0000313" key="4">
    <source>
        <dbReference type="Proteomes" id="UP001165427"/>
    </source>
</evidence>
<dbReference type="GO" id="GO:0016787">
    <property type="term" value="F:hydrolase activity"/>
    <property type="evidence" value="ECO:0007669"/>
    <property type="project" value="UniProtKB-KW"/>
</dbReference>
<reference evidence="3" key="1">
    <citation type="submission" date="2022-04" db="EMBL/GenBank/DDBJ databases">
        <title>Desulfatitalea alkaliphila sp. nov., a novel anaerobic sulfate-reducing bacterium isolated from terrestrial mud volcano, Taman Peninsula, Russia.</title>
        <authorList>
            <person name="Khomyakova M.A."/>
            <person name="Merkel A.Y."/>
            <person name="Slobodkin A.I."/>
        </authorList>
    </citation>
    <scope>NUCLEOTIDE SEQUENCE</scope>
    <source>
        <strain evidence="3">M08but</strain>
    </source>
</reference>
<dbReference type="RefSeq" id="WP_246914285.1">
    <property type="nucleotide sequence ID" value="NZ_JALJRB010000035.1"/>
</dbReference>
<sequence>MNFCSNCGGRVHLQVPTGDDRPRHVCQACGMVHYRNPLMVVGCIPQWEDRILLCRRNIEPRKGKWTLPAGYLENGETVIEGARRETWEEAGSRVADLAPYLLFDIVYVNQVYLMFRAQMETPDYCTTDESSEVALFHETEIPWHDIAFRVMEKTLARYFEDRSVGRYPFRIRQVTRARQ</sequence>
<gene>
    <name evidence="3" type="ORF">MRX98_19885</name>
</gene>
<dbReference type="InterPro" id="IPR020084">
    <property type="entry name" value="NUDIX_hydrolase_CS"/>
</dbReference>
<proteinExistence type="predicted"/>
<comment type="caution">
    <text evidence="3">The sequence shown here is derived from an EMBL/GenBank/DDBJ whole genome shotgun (WGS) entry which is preliminary data.</text>
</comment>
<dbReference type="Pfam" id="PF14803">
    <property type="entry name" value="Zn_ribbon_Nudix"/>
    <property type="match status" value="1"/>
</dbReference>
<dbReference type="EMBL" id="JALJRB010000035">
    <property type="protein sequence ID" value="MCJ8502847.1"/>
    <property type="molecule type" value="Genomic_DNA"/>
</dbReference>
<dbReference type="Proteomes" id="UP001165427">
    <property type="component" value="Unassembled WGS sequence"/>
</dbReference>
<dbReference type="SUPFAM" id="SSF55811">
    <property type="entry name" value="Nudix"/>
    <property type="match status" value="1"/>
</dbReference>
<dbReference type="Pfam" id="PF00293">
    <property type="entry name" value="NUDIX"/>
    <property type="match status" value="1"/>
</dbReference>
<dbReference type="PANTHER" id="PTHR43222">
    <property type="entry name" value="NUDIX HYDROLASE 23"/>
    <property type="match status" value="1"/>
</dbReference>
<feature type="domain" description="Nudix hydrolase" evidence="2">
    <location>
        <begin position="22"/>
        <end position="159"/>
    </location>
</feature>
<dbReference type="AlphaFoldDB" id="A0AA41R3Z7"/>
<dbReference type="Gene3D" id="2.20.70.10">
    <property type="match status" value="1"/>
</dbReference>
<dbReference type="Gene3D" id="3.90.79.10">
    <property type="entry name" value="Nucleoside Triphosphate Pyrophosphohydrolase"/>
    <property type="match status" value="1"/>
</dbReference>
<dbReference type="PANTHER" id="PTHR43222:SF2">
    <property type="entry name" value="NUDIX HYDROLASE 23, CHLOROPLASTIC"/>
    <property type="match status" value="1"/>
</dbReference>
<keyword evidence="4" id="KW-1185">Reference proteome</keyword>
<evidence type="ECO:0000259" key="2">
    <source>
        <dbReference type="PROSITE" id="PS51462"/>
    </source>
</evidence>
<organism evidence="3 4">
    <name type="scientific">Desulfatitalea alkaliphila</name>
    <dbReference type="NCBI Taxonomy" id="2929485"/>
    <lineage>
        <taxon>Bacteria</taxon>
        <taxon>Pseudomonadati</taxon>
        <taxon>Thermodesulfobacteriota</taxon>
        <taxon>Desulfobacteria</taxon>
        <taxon>Desulfobacterales</taxon>
        <taxon>Desulfosarcinaceae</taxon>
        <taxon>Desulfatitalea</taxon>
    </lineage>
</organism>
<evidence type="ECO:0000313" key="3">
    <source>
        <dbReference type="EMBL" id="MCJ8502847.1"/>
    </source>
</evidence>
<name>A0AA41R3Z7_9BACT</name>
<keyword evidence="1 3" id="KW-0378">Hydrolase</keyword>
<dbReference type="PROSITE" id="PS00893">
    <property type="entry name" value="NUDIX_BOX"/>
    <property type="match status" value="1"/>
</dbReference>
<dbReference type="InterPro" id="IPR015797">
    <property type="entry name" value="NUDIX_hydrolase-like_dom_sf"/>
</dbReference>
<dbReference type="InterPro" id="IPR029401">
    <property type="entry name" value="Nudix_N"/>
</dbReference>
<dbReference type="CDD" id="cd04511">
    <property type="entry name" value="NUDIX_Hydrolase"/>
    <property type="match status" value="1"/>
</dbReference>
<evidence type="ECO:0000256" key="1">
    <source>
        <dbReference type="ARBA" id="ARBA00022801"/>
    </source>
</evidence>
<dbReference type="PROSITE" id="PS51462">
    <property type="entry name" value="NUDIX"/>
    <property type="match status" value="1"/>
</dbReference>
<protein>
    <submittedName>
        <fullName evidence="3">NUDIX hydrolase</fullName>
    </submittedName>
</protein>